<organism evidence="8 9">
    <name type="scientific">Brettanomyces naardenensis</name>
    <name type="common">Yeast</name>
    <dbReference type="NCBI Taxonomy" id="13370"/>
    <lineage>
        <taxon>Eukaryota</taxon>
        <taxon>Fungi</taxon>
        <taxon>Dikarya</taxon>
        <taxon>Ascomycota</taxon>
        <taxon>Saccharomycotina</taxon>
        <taxon>Pichiomycetes</taxon>
        <taxon>Pichiales</taxon>
        <taxon>Pichiaceae</taxon>
        <taxon>Brettanomyces</taxon>
    </lineage>
</organism>
<evidence type="ECO:0000259" key="7">
    <source>
        <dbReference type="PROSITE" id="PS50850"/>
    </source>
</evidence>
<dbReference type="GO" id="GO:0005886">
    <property type="term" value="C:plasma membrane"/>
    <property type="evidence" value="ECO:0007669"/>
    <property type="project" value="TreeGrafter"/>
</dbReference>
<keyword evidence="9" id="KW-1185">Reference proteome</keyword>
<dbReference type="AlphaFoldDB" id="A0A448YRU9"/>
<reference evidence="8 9" key="1">
    <citation type="submission" date="2018-12" db="EMBL/GenBank/DDBJ databases">
        <authorList>
            <person name="Tiukova I."/>
            <person name="Dainat J."/>
        </authorList>
    </citation>
    <scope>NUCLEOTIDE SEQUENCE [LARGE SCALE GENOMIC DNA]</scope>
</reference>
<keyword evidence="3 6" id="KW-0812">Transmembrane</keyword>
<dbReference type="Gene3D" id="1.20.1720.10">
    <property type="entry name" value="Multidrug resistance protein D"/>
    <property type="match status" value="1"/>
</dbReference>
<dbReference type="SUPFAM" id="SSF103473">
    <property type="entry name" value="MFS general substrate transporter"/>
    <property type="match status" value="1"/>
</dbReference>
<feature type="transmembrane region" description="Helical" evidence="6">
    <location>
        <begin position="308"/>
        <end position="333"/>
    </location>
</feature>
<feature type="transmembrane region" description="Helical" evidence="6">
    <location>
        <begin position="377"/>
        <end position="395"/>
    </location>
</feature>
<evidence type="ECO:0000256" key="6">
    <source>
        <dbReference type="SAM" id="Phobius"/>
    </source>
</evidence>
<dbReference type="STRING" id="13370.A0A448YRU9"/>
<dbReference type="InterPro" id="IPR036259">
    <property type="entry name" value="MFS_trans_sf"/>
</dbReference>
<dbReference type="PANTHER" id="PTHR23501:SF198">
    <property type="entry name" value="AZOLE RESISTANCE PROTEIN 1-RELATED"/>
    <property type="match status" value="1"/>
</dbReference>
<feature type="transmembrane region" description="Helical" evidence="6">
    <location>
        <begin position="114"/>
        <end position="132"/>
    </location>
</feature>
<dbReference type="InParanoid" id="A0A448YRU9"/>
<feature type="transmembrane region" description="Helical" evidence="6">
    <location>
        <begin position="171"/>
        <end position="193"/>
    </location>
</feature>
<sequence>MTETEDNTEKQFEIDESLPTKTPKFRESDAGDGTRREDHLLTGLRFYICVISLILCMFLVALDQMVTTAVLTVIADQFHEFNKITWITAAFLMPMGCCAQVWGRLSISFGRKWIMISGMLLFEVGSLITGVSNSMNMFIGGRAIQGIGASCIQTCVMVIANEITTIDKKPILISCLGLTFVVASVAGPAIGGALGTYSSWRWCFYLNLCCGAIIFPFFMFTYNPKPPIGSFKEKLQTVDFIDSGLMISTFVLLLLGISFGQTEASWKTASVICCFTLGGLTLIAFLIFNFKYSENPVIPANIVKKPAIVVSFFAFAFNYSVLVVMMQFTSIYFQNVLGNTAFHTGISLIPVAVATSLVAIANGILMRKTRLIKELCVAGSIILPISVGLMLLLNVEKNVGNYIGFQILLGAATGMNFQGPMISALIAAPKDPGSTILTTSLFNFGRSTGSALFSLIAGAIYTETLKSHIRNVGPQLQEHQIPLLDIIVRTDLIQELSSHDKKLVLTAIMESIHDVFWLALAIAITALLFSIFMSNKKLPKSEEVEA</sequence>
<feature type="transmembrane region" description="Helical" evidence="6">
    <location>
        <begin position="138"/>
        <end position="159"/>
    </location>
</feature>
<dbReference type="InterPro" id="IPR011701">
    <property type="entry name" value="MFS"/>
</dbReference>
<comment type="similarity">
    <text evidence="2">Belongs to the major facilitator superfamily.</text>
</comment>
<name>A0A448YRU9_BRENA</name>
<dbReference type="GO" id="GO:0022857">
    <property type="term" value="F:transmembrane transporter activity"/>
    <property type="evidence" value="ECO:0007669"/>
    <property type="project" value="InterPro"/>
</dbReference>
<dbReference type="PANTHER" id="PTHR23501">
    <property type="entry name" value="MAJOR FACILITATOR SUPERFAMILY"/>
    <property type="match status" value="1"/>
</dbReference>
<evidence type="ECO:0000256" key="5">
    <source>
        <dbReference type="ARBA" id="ARBA00023136"/>
    </source>
</evidence>
<accession>A0A448YRU9</accession>
<dbReference type="InterPro" id="IPR020846">
    <property type="entry name" value="MFS_dom"/>
</dbReference>
<feature type="transmembrane region" description="Helical" evidence="6">
    <location>
        <begin position="266"/>
        <end position="288"/>
    </location>
</feature>
<feature type="transmembrane region" description="Helical" evidence="6">
    <location>
        <begin position="84"/>
        <end position="102"/>
    </location>
</feature>
<evidence type="ECO:0000256" key="3">
    <source>
        <dbReference type="ARBA" id="ARBA00022692"/>
    </source>
</evidence>
<dbReference type="OrthoDB" id="10021397at2759"/>
<gene>
    <name evidence="8" type="ORF">BRENAR_LOCUS4349</name>
</gene>
<feature type="transmembrane region" description="Helical" evidence="6">
    <location>
        <begin position="345"/>
        <end position="365"/>
    </location>
</feature>
<proteinExistence type="inferred from homology"/>
<feature type="domain" description="Major facilitator superfamily (MFS) profile" evidence="7">
    <location>
        <begin position="49"/>
        <end position="538"/>
    </location>
</feature>
<feature type="transmembrane region" description="Helical" evidence="6">
    <location>
        <begin position="240"/>
        <end position="260"/>
    </location>
</feature>
<dbReference type="FunCoup" id="A0A448YRU9">
    <property type="interactions" value="83"/>
</dbReference>
<dbReference type="Pfam" id="PF07690">
    <property type="entry name" value="MFS_1"/>
    <property type="match status" value="1"/>
</dbReference>
<dbReference type="Gene3D" id="1.20.1250.20">
    <property type="entry name" value="MFS general substrate transporter like domains"/>
    <property type="match status" value="1"/>
</dbReference>
<dbReference type="PROSITE" id="PS50850">
    <property type="entry name" value="MFS"/>
    <property type="match status" value="1"/>
</dbReference>
<feature type="transmembrane region" description="Helical" evidence="6">
    <location>
        <begin position="440"/>
        <end position="461"/>
    </location>
</feature>
<evidence type="ECO:0000313" key="9">
    <source>
        <dbReference type="Proteomes" id="UP000290900"/>
    </source>
</evidence>
<comment type="subcellular location">
    <subcellularLocation>
        <location evidence="1">Membrane</location>
        <topology evidence="1">Multi-pass membrane protein</topology>
    </subcellularLocation>
</comment>
<evidence type="ECO:0000256" key="1">
    <source>
        <dbReference type="ARBA" id="ARBA00004141"/>
    </source>
</evidence>
<dbReference type="PRINTS" id="PR01036">
    <property type="entry name" value="TCRTETB"/>
</dbReference>
<keyword evidence="5 6" id="KW-0472">Membrane</keyword>
<feature type="transmembrane region" description="Helical" evidence="6">
    <location>
        <begin position="515"/>
        <end position="533"/>
    </location>
</feature>
<feature type="transmembrane region" description="Helical" evidence="6">
    <location>
        <begin position="407"/>
        <end position="428"/>
    </location>
</feature>
<protein>
    <submittedName>
        <fullName evidence="8">DEKNAAC104782</fullName>
    </submittedName>
</protein>
<feature type="transmembrane region" description="Helical" evidence="6">
    <location>
        <begin position="44"/>
        <end position="64"/>
    </location>
</feature>
<evidence type="ECO:0000313" key="8">
    <source>
        <dbReference type="EMBL" id="VEU23620.1"/>
    </source>
</evidence>
<feature type="transmembrane region" description="Helical" evidence="6">
    <location>
        <begin position="199"/>
        <end position="220"/>
    </location>
</feature>
<evidence type="ECO:0000256" key="2">
    <source>
        <dbReference type="ARBA" id="ARBA00008335"/>
    </source>
</evidence>
<dbReference type="EMBL" id="CAACVR010000049">
    <property type="protein sequence ID" value="VEU23620.1"/>
    <property type="molecule type" value="Genomic_DNA"/>
</dbReference>
<evidence type="ECO:0000256" key="4">
    <source>
        <dbReference type="ARBA" id="ARBA00022989"/>
    </source>
</evidence>
<dbReference type="Proteomes" id="UP000290900">
    <property type="component" value="Unassembled WGS sequence"/>
</dbReference>
<keyword evidence="4 6" id="KW-1133">Transmembrane helix</keyword>